<dbReference type="PANTHER" id="PTHR35566">
    <property type="entry name" value="BLR3599 PROTEIN"/>
    <property type="match status" value="1"/>
</dbReference>
<dbReference type="Proteomes" id="UP000265955">
    <property type="component" value="Unassembled WGS sequence"/>
</dbReference>
<dbReference type="OrthoDB" id="9775333at2"/>
<comment type="caution">
    <text evidence="1">The sequence shown here is derived from an EMBL/GenBank/DDBJ whole genome shotgun (WGS) entry which is preliminary data.</text>
</comment>
<gene>
    <name evidence="1" type="ORF">D3871_29570</name>
</gene>
<dbReference type="PANTHER" id="PTHR35566:SF1">
    <property type="entry name" value="TYPE VI SECRETION SYSTEM BASEPLATE COMPONENT TSSK1"/>
    <property type="match status" value="1"/>
</dbReference>
<dbReference type="NCBIfam" id="TIGR03353">
    <property type="entry name" value="VI_chp_4"/>
    <property type="match status" value="1"/>
</dbReference>
<organism evidence="1 2">
    <name type="scientific">Noviherbaspirillum saxi</name>
    <dbReference type="NCBI Taxonomy" id="2320863"/>
    <lineage>
        <taxon>Bacteria</taxon>
        <taxon>Pseudomonadati</taxon>
        <taxon>Pseudomonadota</taxon>
        <taxon>Betaproteobacteria</taxon>
        <taxon>Burkholderiales</taxon>
        <taxon>Oxalobacteraceae</taxon>
        <taxon>Noviherbaspirillum</taxon>
    </lineage>
</organism>
<proteinExistence type="predicted"/>
<evidence type="ECO:0008006" key="3">
    <source>
        <dbReference type="Google" id="ProtNLM"/>
    </source>
</evidence>
<protein>
    <recommendedName>
        <fullName evidence="3">Type VI secretion system protein ImpJ</fullName>
    </recommendedName>
</protein>
<dbReference type="InterPro" id="IPR010263">
    <property type="entry name" value="T6SS_TssK"/>
</dbReference>
<accession>A0A3A3FHV5</accession>
<dbReference type="Pfam" id="PF05936">
    <property type="entry name" value="T6SS_VasE"/>
    <property type="match status" value="1"/>
</dbReference>
<dbReference type="AlphaFoldDB" id="A0A3A3FHV5"/>
<sequence>MTSLQLSDRIQWHEGMLLTPQHFQQEGARIDALLAWQSMATQPYGWGVRNLVIDEALLTTGLLRIFSIEAILPNGMAATFDFEQSRGQSLELDLSPWSADMELQDLSVYLVVGKTRSQRAPGQPTMFRGVEGQLVEDEVSQALAADIPRMAINLSLAAGPVPSAAYVYLRLMTVRKDNEIVRRGTALPAMLEVPATSPLRQRAQLLAAHMRSKAVFLARQTASPSSRLEDRLNILEQKARLSSLILNLPVLEAVLRCPVVQPVPLYLALCAQLGSLATLRPGAVPILPPAYDHADAYPAFDAVLSALSDLVDEVSQEWKTCTFGFDSQAFSLSMQPDWVGTRLVIGLRGQPERELSQWMSGAVIGSETVWTSLTDRRVLGAPRRRIDDAPELGLRSSSGYTLFSIEVSDNFIVADQPLLISNGNESTLAQRPHEVVLFIKG</sequence>
<reference evidence="2" key="1">
    <citation type="submission" date="2018-09" db="EMBL/GenBank/DDBJ databases">
        <authorList>
            <person name="Zhu H."/>
        </authorList>
    </citation>
    <scope>NUCLEOTIDE SEQUENCE [LARGE SCALE GENOMIC DNA]</scope>
    <source>
        <strain evidence="2">K1R23-30</strain>
    </source>
</reference>
<dbReference type="EMBL" id="QYUO01000003">
    <property type="protein sequence ID" value="RJF92727.1"/>
    <property type="molecule type" value="Genomic_DNA"/>
</dbReference>
<evidence type="ECO:0000313" key="2">
    <source>
        <dbReference type="Proteomes" id="UP000265955"/>
    </source>
</evidence>
<evidence type="ECO:0000313" key="1">
    <source>
        <dbReference type="EMBL" id="RJF92727.1"/>
    </source>
</evidence>
<keyword evidence="2" id="KW-1185">Reference proteome</keyword>
<dbReference type="RefSeq" id="WP_119772718.1">
    <property type="nucleotide sequence ID" value="NZ_QYUO01000003.1"/>
</dbReference>
<name>A0A3A3FHV5_9BURK</name>